<dbReference type="InterPro" id="IPR029069">
    <property type="entry name" value="HotDog_dom_sf"/>
</dbReference>
<dbReference type="SUPFAM" id="SSF54637">
    <property type="entry name" value="Thioesterase/thiol ester dehydrase-isomerase"/>
    <property type="match status" value="1"/>
</dbReference>
<dbReference type="Gene3D" id="3.10.129.10">
    <property type="entry name" value="Hotdog Thioesterase"/>
    <property type="match status" value="1"/>
</dbReference>
<name>A0A6A7C0L9_9PEZI</name>
<accession>A0A6A7C0L9</accession>
<sequence>MSGLLRPRVIGSAAALATGLVGGNMVAHTIAPPAMPERGSHEDKVLMEDLRRRLDDNFKVNVLRGKCNNARGKLKGEDGSGWVEVTENLSGSNSYKTQLGGVKGLGLQRVFWNSTANKLVAVIWFGPGLTGWPGVVHGGMIATEMTGKMGLAAALARSGPTRWQEPQVPAPAEEEDPIELELQYVKPTLANRFYVVRVTAIADDASERDLEATLETLEAETCVKAKATFRPGSIRPIEGGSVDQREDKAKSFREWMWPSRQKASLELR</sequence>
<dbReference type="PANTHER" id="PTHR47260">
    <property type="entry name" value="UPF0644 PROTEIN PB2B4.06"/>
    <property type="match status" value="1"/>
</dbReference>
<dbReference type="EMBL" id="MU005978">
    <property type="protein sequence ID" value="KAF2860852.1"/>
    <property type="molecule type" value="Genomic_DNA"/>
</dbReference>
<protein>
    <recommendedName>
        <fullName evidence="3">Thioesterase domain-containing protein</fullName>
    </recommendedName>
</protein>
<evidence type="ECO:0000313" key="2">
    <source>
        <dbReference type="Proteomes" id="UP000799421"/>
    </source>
</evidence>
<dbReference type="Proteomes" id="UP000799421">
    <property type="component" value="Unassembled WGS sequence"/>
</dbReference>
<evidence type="ECO:0000313" key="1">
    <source>
        <dbReference type="EMBL" id="KAF2860852.1"/>
    </source>
</evidence>
<organism evidence="1 2">
    <name type="scientific">Piedraia hortae CBS 480.64</name>
    <dbReference type="NCBI Taxonomy" id="1314780"/>
    <lineage>
        <taxon>Eukaryota</taxon>
        <taxon>Fungi</taxon>
        <taxon>Dikarya</taxon>
        <taxon>Ascomycota</taxon>
        <taxon>Pezizomycotina</taxon>
        <taxon>Dothideomycetes</taxon>
        <taxon>Dothideomycetidae</taxon>
        <taxon>Capnodiales</taxon>
        <taxon>Piedraiaceae</taxon>
        <taxon>Piedraia</taxon>
    </lineage>
</organism>
<gene>
    <name evidence="1" type="ORF">K470DRAFT_231932</name>
</gene>
<dbReference type="PANTHER" id="PTHR47260:SF1">
    <property type="entry name" value="UPF0644 PROTEIN PB2B4.06"/>
    <property type="match status" value="1"/>
</dbReference>
<reference evidence="1" key="1">
    <citation type="journal article" date="2020" name="Stud. Mycol.">
        <title>101 Dothideomycetes genomes: a test case for predicting lifestyles and emergence of pathogens.</title>
        <authorList>
            <person name="Haridas S."/>
            <person name="Albert R."/>
            <person name="Binder M."/>
            <person name="Bloem J."/>
            <person name="Labutti K."/>
            <person name="Salamov A."/>
            <person name="Andreopoulos B."/>
            <person name="Baker S."/>
            <person name="Barry K."/>
            <person name="Bills G."/>
            <person name="Bluhm B."/>
            <person name="Cannon C."/>
            <person name="Castanera R."/>
            <person name="Culley D."/>
            <person name="Daum C."/>
            <person name="Ezra D."/>
            <person name="Gonzalez J."/>
            <person name="Henrissat B."/>
            <person name="Kuo A."/>
            <person name="Liang C."/>
            <person name="Lipzen A."/>
            <person name="Lutzoni F."/>
            <person name="Magnuson J."/>
            <person name="Mondo S."/>
            <person name="Nolan M."/>
            <person name="Ohm R."/>
            <person name="Pangilinan J."/>
            <person name="Park H.-J."/>
            <person name="Ramirez L."/>
            <person name="Alfaro M."/>
            <person name="Sun H."/>
            <person name="Tritt A."/>
            <person name="Yoshinaga Y."/>
            <person name="Zwiers L.-H."/>
            <person name="Turgeon B."/>
            <person name="Goodwin S."/>
            <person name="Spatafora J."/>
            <person name="Crous P."/>
            <person name="Grigoriev I."/>
        </authorList>
    </citation>
    <scope>NUCLEOTIDE SEQUENCE</scope>
    <source>
        <strain evidence="1">CBS 480.64</strain>
    </source>
</reference>
<keyword evidence="2" id="KW-1185">Reference proteome</keyword>
<proteinExistence type="predicted"/>
<dbReference type="InterPro" id="IPR052061">
    <property type="entry name" value="PTE-AB_protein"/>
</dbReference>
<dbReference type="AlphaFoldDB" id="A0A6A7C0L9"/>
<dbReference type="OrthoDB" id="506431at2759"/>
<evidence type="ECO:0008006" key="3">
    <source>
        <dbReference type="Google" id="ProtNLM"/>
    </source>
</evidence>